<accession>A0A378RQ99</accession>
<proteinExistence type="predicted"/>
<dbReference type="Proteomes" id="UP000255024">
    <property type="component" value="Unassembled WGS sequence"/>
</dbReference>
<reference evidence="1 2" key="1">
    <citation type="submission" date="2018-06" db="EMBL/GenBank/DDBJ databases">
        <authorList>
            <consortium name="Pathogen Informatics"/>
            <person name="Doyle S."/>
        </authorList>
    </citation>
    <scope>NUCLEOTIDE SEQUENCE [LARGE SCALE GENOMIC DNA]</scope>
    <source>
        <strain evidence="1 2">NCTC11179</strain>
    </source>
</reference>
<dbReference type="AlphaFoldDB" id="A0A378RQ99"/>
<name>A0A378RQ99_MYROD</name>
<organism evidence="1 2">
    <name type="scientific">Myroides odoratus</name>
    <name type="common">Flavobacterium odoratum</name>
    <dbReference type="NCBI Taxonomy" id="256"/>
    <lineage>
        <taxon>Bacteria</taxon>
        <taxon>Pseudomonadati</taxon>
        <taxon>Bacteroidota</taxon>
        <taxon>Flavobacteriia</taxon>
        <taxon>Flavobacteriales</taxon>
        <taxon>Flavobacteriaceae</taxon>
        <taxon>Myroides</taxon>
    </lineage>
</organism>
<keyword evidence="2" id="KW-1185">Reference proteome</keyword>
<sequence length="70" mass="7922">MLKCFLNQCIMAKQTKTTLLPDNTVVEVVMRKTMTLAEYEKMMPISKSKGWSVQAYQEGAYSDGLGKKVE</sequence>
<gene>
    <name evidence="1" type="ORF">NCTC11179_01881</name>
</gene>
<evidence type="ECO:0000313" key="2">
    <source>
        <dbReference type="Proteomes" id="UP000255024"/>
    </source>
</evidence>
<evidence type="ECO:0000313" key="1">
    <source>
        <dbReference type="EMBL" id="STZ28337.1"/>
    </source>
</evidence>
<protein>
    <submittedName>
        <fullName evidence="1">Uncharacterized protein</fullName>
    </submittedName>
</protein>
<dbReference type="EMBL" id="UGQL01000001">
    <property type="protein sequence ID" value="STZ28337.1"/>
    <property type="molecule type" value="Genomic_DNA"/>
</dbReference>